<dbReference type="RefSeq" id="WP_022599507.1">
    <property type="nucleotide sequence ID" value="NZ_KI440778.1"/>
</dbReference>
<dbReference type="SUPFAM" id="SSF103473">
    <property type="entry name" value="MFS general substrate transporter"/>
    <property type="match status" value="1"/>
</dbReference>
<comment type="catalytic activity">
    <reaction evidence="17">
        <text>L-arginyl-glycine(out) = L-arginyl-glycine(in)</text>
        <dbReference type="Rhea" id="RHEA:79391"/>
        <dbReference type="ChEBI" id="CHEBI:229955"/>
    </reaction>
</comment>
<dbReference type="OrthoDB" id="1090232at2"/>
<comment type="catalytic activity">
    <reaction evidence="11">
        <text>L-alpha-aminoacyl-L-histidine(out) = L-alpha-aminoacyl-L-histidine(in)</text>
        <dbReference type="Rhea" id="RHEA:79375"/>
        <dbReference type="ChEBI" id="CHEBI:229967"/>
    </reaction>
</comment>
<dbReference type="GO" id="GO:0005765">
    <property type="term" value="C:lysosomal membrane"/>
    <property type="evidence" value="ECO:0007669"/>
    <property type="project" value="UniProtKB-SubCell"/>
</dbReference>
<evidence type="ECO:0000256" key="23">
    <source>
        <dbReference type="ARBA" id="ARBA00045709"/>
    </source>
</evidence>
<dbReference type="PANTHER" id="PTHR23512">
    <property type="entry name" value="MAJOR FACILITATOR SUPERFAMILY DOMAIN-CONTAINING PROTEIN 1"/>
    <property type="match status" value="1"/>
</dbReference>
<dbReference type="InterPro" id="IPR020846">
    <property type="entry name" value="MFS_dom"/>
</dbReference>
<feature type="transmembrane region" description="Helical" evidence="25">
    <location>
        <begin position="280"/>
        <end position="301"/>
    </location>
</feature>
<comment type="catalytic activity">
    <reaction evidence="9">
        <text>L-histidyl-glycine(out) = L-histidyl-glycine(in)</text>
        <dbReference type="Rhea" id="RHEA:79395"/>
        <dbReference type="ChEBI" id="CHEBI:229957"/>
    </reaction>
</comment>
<keyword evidence="28" id="KW-1185">Reference proteome</keyword>
<evidence type="ECO:0000313" key="28">
    <source>
        <dbReference type="Proteomes" id="UP000269493"/>
    </source>
</evidence>
<evidence type="ECO:0000256" key="5">
    <source>
        <dbReference type="ARBA" id="ARBA00022989"/>
    </source>
</evidence>
<dbReference type="GeneID" id="92927346"/>
<keyword evidence="3" id="KW-0813">Transport</keyword>
<evidence type="ECO:0000256" key="13">
    <source>
        <dbReference type="ARBA" id="ARBA00044893"/>
    </source>
</evidence>
<evidence type="ECO:0000256" key="12">
    <source>
        <dbReference type="ARBA" id="ARBA00044891"/>
    </source>
</evidence>
<evidence type="ECO:0000256" key="4">
    <source>
        <dbReference type="ARBA" id="ARBA00022692"/>
    </source>
</evidence>
<dbReference type="InterPro" id="IPR011701">
    <property type="entry name" value="MFS"/>
</dbReference>
<feature type="transmembrane region" description="Helical" evidence="25">
    <location>
        <begin position="412"/>
        <end position="431"/>
    </location>
</feature>
<evidence type="ECO:0000256" key="16">
    <source>
        <dbReference type="ARBA" id="ARBA00044900"/>
    </source>
</evidence>
<reference evidence="27 28" key="1">
    <citation type="submission" date="2018-10" db="EMBL/GenBank/DDBJ databases">
        <title>Genomic Encyclopedia of Archaeal and Bacterial Type Strains, Phase II (KMG-II): from individual species to whole genera.</title>
        <authorList>
            <person name="Goeker M."/>
        </authorList>
    </citation>
    <scope>NUCLEOTIDE SEQUENCE [LARGE SCALE GENOMIC DNA]</scope>
    <source>
        <strain evidence="27 28">NSB1</strain>
    </source>
</reference>
<feature type="transmembrane region" description="Helical" evidence="25">
    <location>
        <begin position="333"/>
        <end position="358"/>
    </location>
</feature>
<comment type="catalytic activity">
    <reaction evidence="10">
        <text>L-alpha-aminoacyl-L-arginine(out) = L-alpha-aminoacyl-L-arginine(in)</text>
        <dbReference type="Rhea" id="RHEA:79367"/>
        <dbReference type="ChEBI" id="CHEBI:229968"/>
    </reaction>
</comment>
<comment type="catalytic activity">
    <reaction evidence="19">
        <text>L-alanyl-L-lysine(out) = L-alanyl-L-lysine(in)</text>
        <dbReference type="Rhea" id="RHEA:79415"/>
        <dbReference type="ChEBI" id="CHEBI:192470"/>
    </reaction>
</comment>
<evidence type="ECO:0000256" key="24">
    <source>
        <dbReference type="ARBA" id="ARBA00046376"/>
    </source>
</evidence>
<name>A0A495WMT6_9BACT</name>
<dbReference type="Proteomes" id="UP000269493">
    <property type="component" value="Unassembled WGS sequence"/>
</dbReference>
<evidence type="ECO:0000256" key="15">
    <source>
        <dbReference type="ARBA" id="ARBA00044899"/>
    </source>
</evidence>
<comment type="catalytic activity">
    <reaction evidence="15">
        <text>L-arginyl-L-alpha-amino acid(out) = L-arginyl-L-alpha-amino acid(in)</text>
        <dbReference type="Rhea" id="RHEA:79371"/>
        <dbReference type="ChEBI" id="CHEBI:84315"/>
    </reaction>
</comment>
<evidence type="ECO:0000256" key="14">
    <source>
        <dbReference type="ARBA" id="ARBA00044898"/>
    </source>
</evidence>
<comment type="caution">
    <text evidence="27">The sequence shown here is derived from an EMBL/GenBank/DDBJ whole genome shotgun (WGS) entry which is preliminary data.</text>
</comment>
<comment type="catalytic activity">
    <reaction evidence="8">
        <text>L-lysyl-L-alanine(out) = L-lysyl-L-alanine(in)</text>
        <dbReference type="Rhea" id="RHEA:79399"/>
        <dbReference type="ChEBI" id="CHEBI:229954"/>
    </reaction>
</comment>
<organism evidence="27 28">
    <name type="scientific">Coprobacter fastidiosus NSB1 = JCM 33896</name>
    <dbReference type="NCBI Taxonomy" id="1349822"/>
    <lineage>
        <taxon>Bacteria</taxon>
        <taxon>Pseudomonadati</taxon>
        <taxon>Bacteroidota</taxon>
        <taxon>Bacteroidia</taxon>
        <taxon>Bacteroidales</taxon>
        <taxon>Barnesiellaceae</taxon>
        <taxon>Coprobacter</taxon>
    </lineage>
</organism>
<feature type="transmembrane region" description="Helical" evidence="25">
    <location>
        <begin position="308"/>
        <end position="327"/>
    </location>
</feature>
<feature type="transmembrane region" description="Helical" evidence="25">
    <location>
        <begin position="186"/>
        <end position="210"/>
    </location>
</feature>
<comment type="subcellular location">
    <subcellularLocation>
        <location evidence="1">Lysosome membrane</location>
        <topology evidence="1">Multi-pass membrane protein</topology>
    </subcellularLocation>
</comment>
<dbReference type="Pfam" id="PF07690">
    <property type="entry name" value="MFS_1"/>
    <property type="match status" value="1"/>
</dbReference>
<evidence type="ECO:0000256" key="19">
    <source>
        <dbReference type="ARBA" id="ARBA00044919"/>
    </source>
</evidence>
<evidence type="ECO:0000256" key="1">
    <source>
        <dbReference type="ARBA" id="ARBA00004155"/>
    </source>
</evidence>
<evidence type="ECO:0000256" key="7">
    <source>
        <dbReference type="ARBA" id="ARBA00023228"/>
    </source>
</evidence>
<dbReference type="AlphaFoldDB" id="A0A495WMT6"/>
<dbReference type="InterPro" id="IPR036259">
    <property type="entry name" value="MFS_trans_sf"/>
</dbReference>
<evidence type="ECO:0000256" key="21">
    <source>
        <dbReference type="ARBA" id="ARBA00044985"/>
    </source>
</evidence>
<evidence type="ECO:0000256" key="3">
    <source>
        <dbReference type="ARBA" id="ARBA00022448"/>
    </source>
</evidence>
<feature type="transmembrane region" description="Helical" evidence="25">
    <location>
        <begin position="237"/>
        <end position="260"/>
    </location>
</feature>
<evidence type="ECO:0000256" key="17">
    <source>
        <dbReference type="ARBA" id="ARBA00044903"/>
    </source>
</evidence>
<feature type="transmembrane region" description="Helical" evidence="25">
    <location>
        <begin position="53"/>
        <end position="72"/>
    </location>
</feature>
<evidence type="ECO:0000256" key="11">
    <source>
        <dbReference type="ARBA" id="ARBA00044884"/>
    </source>
</evidence>
<feature type="transmembrane region" description="Helical" evidence="25">
    <location>
        <begin position="122"/>
        <end position="143"/>
    </location>
</feature>
<dbReference type="InterPro" id="IPR052187">
    <property type="entry name" value="MFSD1"/>
</dbReference>
<feature type="transmembrane region" description="Helical" evidence="25">
    <location>
        <begin position="12"/>
        <end position="31"/>
    </location>
</feature>
<protein>
    <recommendedName>
        <fullName evidence="21">Lysosomal dipeptide transporter MFSD1</fullName>
    </recommendedName>
    <alternativeName>
        <fullName evidence="22">Major facilitator superfamily domain-containing protein 1</fullName>
    </alternativeName>
</protein>
<evidence type="ECO:0000256" key="22">
    <source>
        <dbReference type="ARBA" id="ARBA00045018"/>
    </source>
</evidence>
<evidence type="ECO:0000259" key="26">
    <source>
        <dbReference type="PROSITE" id="PS50850"/>
    </source>
</evidence>
<keyword evidence="7" id="KW-0458">Lysosome</keyword>
<comment type="catalytic activity">
    <reaction evidence="12">
        <text>L-lysyl-L-alpha-amino acid(out) = L-lysyl-L-alpha-amino acid(in)</text>
        <dbReference type="Rhea" id="RHEA:79387"/>
        <dbReference type="ChEBI" id="CHEBI:229965"/>
    </reaction>
</comment>
<comment type="catalytic activity">
    <reaction evidence="14">
        <text>L-aspartyl-L-lysine(out) = L-aspartyl-L-lysine(in)</text>
        <dbReference type="Rhea" id="RHEA:79411"/>
        <dbReference type="ChEBI" id="CHEBI:229953"/>
    </reaction>
</comment>
<dbReference type="Gene3D" id="1.20.1250.20">
    <property type="entry name" value="MFS general substrate transporter like domains"/>
    <property type="match status" value="2"/>
</dbReference>
<evidence type="ECO:0000256" key="2">
    <source>
        <dbReference type="ARBA" id="ARBA00008335"/>
    </source>
</evidence>
<dbReference type="EMBL" id="RBXN01000001">
    <property type="protein sequence ID" value="RKT61148.1"/>
    <property type="molecule type" value="Genomic_DNA"/>
</dbReference>
<evidence type="ECO:0000313" key="27">
    <source>
        <dbReference type="EMBL" id="RKT61148.1"/>
    </source>
</evidence>
<comment type="catalytic activity">
    <reaction evidence="16">
        <text>L-lysyl-L-lysine(out) = L-lysyl-L-lysine(in)</text>
        <dbReference type="Rhea" id="RHEA:79403"/>
        <dbReference type="ChEBI" id="CHEBI:229956"/>
    </reaction>
</comment>
<comment type="catalytic activity">
    <reaction evidence="20">
        <text>L-lysyl-glycine(out) = L-lysyl-glycine(in)</text>
        <dbReference type="Rhea" id="RHEA:79407"/>
        <dbReference type="ChEBI" id="CHEBI:191202"/>
    </reaction>
</comment>
<evidence type="ECO:0000256" key="20">
    <source>
        <dbReference type="ARBA" id="ARBA00044924"/>
    </source>
</evidence>
<feature type="transmembrane region" description="Helical" evidence="25">
    <location>
        <begin position="84"/>
        <end position="102"/>
    </location>
</feature>
<feature type="domain" description="Major facilitator superfamily (MFS) profile" evidence="26">
    <location>
        <begin position="17"/>
        <end position="436"/>
    </location>
</feature>
<comment type="catalytic activity">
    <reaction evidence="13">
        <text>L-alpha-aminoacyl-L-lysine(out) = L-alpha-aminoacyl-L-lysine(in)</text>
        <dbReference type="Rhea" id="RHEA:79383"/>
        <dbReference type="ChEBI" id="CHEBI:229966"/>
    </reaction>
</comment>
<evidence type="ECO:0000256" key="6">
    <source>
        <dbReference type="ARBA" id="ARBA00023136"/>
    </source>
</evidence>
<keyword evidence="4 25" id="KW-0812">Transmembrane</keyword>
<dbReference type="GO" id="GO:0022857">
    <property type="term" value="F:transmembrane transporter activity"/>
    <property type="evidence" value="ECO:0007669"/>
    <property type="project" value="InterPro"/>
</dbReference>
<feature type="transmembrane region" description="Helical" evidence="25">
    <location>
        <begin position="155"/>
        <end position="174"/>
    </location>
</feature>
<evidence type="ECO:0000256" key="18">
    <source>
        <dbReference type="ARBA" id="ARBA00044912"/>
    </source>
</evidence>
<dbReference type="PROSITE" id="PS50850">
    <property type="entry name" value="MFS"/>
    <property type="match status" value="1"/>
</dbReference>
<sequence length="450" mass="49503">MEKERTLRDSVLVRWSALGIVAFTMMAAYFVNDIMAPLKTMLEANLDWTSRDFGFFTGAYSFLNVFLLMLIWGGLMLDRFGIRLTGKIAAILMVFGTALQYYGMTANISTEATFFGYKQGVFMAAAGYSIFGVGAEVAGITVTKIIAKWFKGKELGTAMGIQVALARIGSQVAYSVSIPLAKSFSISTPVLLGLVLLVVGLVTFFIYAVMDRKLDKQEDYAEEEDESKFSFKDVKNILINPGFWLIALLCVLFYSCVFPFQKFASELMINKYGISDNLAGTIAGLPALGALILTPVFGIYLDCKGKGASIMMLGAAMLIGVHCIYALPFITNYLVAIILMIILGIAFSLVPSAMWPSVTKIFPARQLGTAYALIFFIQNIGLWGVPNLIGWVLDNYCVVGNENNANLYDYTIPMFVFTGFATLSFIVAYLLKVADKKYGYGLEKPNMKDC</sequence>
<evidence type="ECO:0000256" key="9">
    <source>
        <dbReference type="ARBA" id="ARBA00044878"/>
    </source>
</evidence>
<comment type="catalytic activity">
    <reaction evidence="18">
        <text>L-histidyl-L-alpha-amino acid(out) = L-histidyl-L-alpha-amino acid(in)</text>
        <dbReference type="Rhea" id="RHEA:79379"/>
        <dbReference type="ChEBI" id="CHEBI:229964"/>
    </reaction>
</comment>
<proteinExistence type="inferred from homology"/>
<evidence type="ECO:0000256" key="8">
    <source>
        <dbReference type="ARBA" id="ARBA00044876"/>
    </source>
</evidence>
<accession>A0A495WMT6</accession>
<evidence type="ECO:0000256" key="25">
    <source>
        <dbReference type="SAM" id="Phobius"/>
    </source>
</evidence>
<gene>
    <name evidence="27" type="ORF">BC742_0189</name>
</gene>
<comment type="similarity">
    <text evidence="2">Belongs to the major facilitator superfamily.</text>
</comment>
<dbReference type="PANTHER" id="PTHR23512:SF3">
    <property type="entry name" value="MAJOR FACILITATOR SUPERFAMILY DOMAIN-CONTAINING PROTEIN 1"/>
    <property type="match status" value="1"/>
</dbReference>
<feature type="transmembrane region" description="Helical" evidence="25">
    <location>
        <begin position="370"/>
        <end position="392"/>
    </location>
</feature>
<keyword evidence="6 25" id="KW-0472">Membrane</keyword>
<evidence type="ECO:0000256" key="10">
    <source>
        <dbReference type="ARBA" id="ARBA00044881"/>
    </source>
</evidence>
<comment type="subunit">
    <text evidence="24">Homodimer. Interacts with lysosomal protein GLMP (via lumenal domain); the interaction starts while both proteins are still in the endoplasmic reticulum and is required for stabilization of MFSD1 in lysosomes but has no direct effect on its targeting to lysosomes or transporter activity.</text>
</comment>
<keyword evidence="5 25" id="KW-1133">Transmembrane helix</keyword>
<comment type="function">
    <text evidence="23">Lysosomal dipeptide uniporter that selectively exports lysine, arginine or histidine-containing dipeptides with a net positive charge from the lysosome lumen into the cytosol. Could play a role in a specific type of protein O-glycosylation indirectly regulating macrophages migration and tissue invasion. Also essential for liver homeostasis.</text>
</comment>